<proteinExistence type="predicted"/>
<evidence type="ECO:0000313" key="2">
    <source>
        <dbReference type="Proteomes" id="UP000321577"/>
    </source>
</evidence>
<sequence length="263" mass="29644">MDGREFTLGIDKLSPEDQEYLKDWKPASATSFSGKKEDLTIGPPPSRLQLADFYKKHVDYDGLPIVSSEKVPDKALLEARKIVAMMVAKNPRMIDKLVKNKVRVAIMASTEMTTDIPEHSDLTPKDYWDKRARGVGATHARPATSGAEENLLNLPGDRYKGENIFLHEFAHTLHLMAMVDMDPGFDAKLKKTYEKAIAAGLWKGTYAASDYKEYFAEGVQSWFNANMESKIPNGIHNEINTHKELEKYDPELYALIAEWLPAP</sequence>
<dbReference type="Proteomes" id="UP000321577">
    <property type="component" value="Unassembled WGS sequence"/>
</dbReference>
<keyword evidence="2" id="KW-1185">Reference proteome</keyword>
<dbReference type="OrthoDB" id="9792407at2"/>
<gene>
    <name evidence="1" type="ORF">BGE01nite_34800</name>
</gene>
<protein>
    <recommendedName>
        <fullName evidence="3">Glycoside hydrolase</fullName>
    </recommendedName>
</protein>
<reference evidence="1 2" key="1">
    <citation type="submission" date="2019-07" db="EMBL/GenBank/DDBJ databases">
        <title>Whole genome shotgun sequence of Brevifollis gellanilyticus NBRC 108608.</title>
        <authorList>
            <person name="Hosoyama A."/>
            <person name="Uohara A."/>
            <person name="Ohji S."/>
            <person name="Ichikawa N."/>
        </authorList>
    </citation>
    <scope>NUCLEOTIDE SEQUENCE [LARGE SCALE GENOMIC DNA]</scope>
    <source>
        <strain evidence="1 2">NBRC 108608</strain>
    </source>
</reference>
<dbReference type="SUPFAM" id="SSF55486">
    <property type="entry name" value="Metalloproteases ('zincins'), catalytic domain"/>
    <property type="match status" value="1"/>
</dbReference>
<evidence type="ECO:0008006" key="3">
    <source>
        <dbReference type="Google" id="ProtNLM"/>
    </source>
</evidence>
<dbReference type="AlphaFoldDB" id="A0A512MBT4"/>
<dbReference type="EMBL" id="BKAG01000026">
    <property type="protein sequence ID" value="GEP44189.1"/>
    <property type="molecule type" value="Genomic_DNA"/>
</dbReference>
<dbReference type="GO" id="GO:0008237">
    <property type="term" value="F:metallopeptidase activity"/>
    <property type="evidence" value="ECO:0007669"/>
    <property type="project" value="InterPro"/>
</dbReference>
<comment type="caution">
    <text evidence="1">The sequence shown here is derived from an EMBL/GenBank/DDBJ whole genome shotgun (WGS) entry which is preliminary data.</text>
</comment>
<dbReference type="Gene3D" id="3.40.390.10">
    <property type="entry name" value="Collagenase (Catalytic Domain)"/>
    <property type="match status" value="1"/>
</dbReference>
<name>A0A512MBT4_9BACT</name>
<evidence type="ECO:0000313" key="1">
    <source>
        <dbReference type="EMBL" id="GEP44189.1"/>
    </source>
</evidence>
<dbReference type="RefSeq" id="WP_146851896.1">
    <property type="nucleotide sequence ID" value="NZ_BKAG01000026.1"/>
</dbReference>
<accession>A0A512MBT4</accession>
<organism evidence="1 2">
    <name type="scientific">Brevifollis gellanilyticus</name>
    <dbReference type="NCBI Taxonomy" id="748831"/>
    <lineage>
        <taxon>Bacteria</taxon>
        <taxon>Pseudomonadati</taxon>
        <taxon>Verrucomicrobiota</taxon>
        <taxon>Verrucomicrobiia</taxon>
        <taxon>Verrucomicrobiales</taxon>
        <taxon>Verrucomicrobiaceae</taxon>
    </lineage>
</organism>
<dbReference type="InterPro" id="IPR024079">
    <property type="entry name" value="MetalloPept_cat_dom_sf"/>
</dbReference>